<keyword evidence="6" id="KW-0547">Nucleotide-binding</keyword>
<protein>
    <submittedName>
        <fullName evidence="13">ABC transporter domain-containing protein</fullName>
    </submittedName>
</protein>
<dbReference type="WBParaSite" id="PTRK_0001555400.1">
    <property type="protein sequence ID" value="PTRK_0001555400.1"/>
    <property type="gene ID" value="PTRK_0001555400"/>
</dbReference>
<keyword evidence="7" id="KW-0067">ATP-binding</keyword>
<evidence type="ECO:0000256" key="8">
    <source>
        <dbReference type="ARBA" id="ARBA00022989"/>
    </source>
</evidence>
<organism evidence="12 13">
    <name type="scientific">Parastrongyloides trichosuri</name>
    <name type="common">Possum-specific nematode worm</name>
    <dbReference type="NCBI Taxonomy" id="131310"/>
    <lineage>
        <taxon>Eukaryota</taxon>
        <taxon>Metazoa</taxon>
        <taxon>Ecdysozoa</taxon>
        <taxon>Nematoda</taxon>
        <taxon>Chromadorea</taxon>
        <taxon>Rhabditida</taxon>
        <taxon>Tylenchina</taxon>
        <taxon>Panagrolaimomorpha</taxon>
        <taxon>Strongyloidoidea</taxon>
        <taxon>Strongyloididae</taxon>
        <taxon>Parastrongyloides</taxon>
    </lineage>
</organism>
<evidence type="ECO:0000256" key="4">
    <source>
        <dbReference type="ARBA" id="ARBA00022692"/>
    </source>
</evidence>
<feature type="transmembrane region" description="Helical" evidence="10">
    <location>
        <begin position="187"/>
        <end position="214"/>
    </location>
</feature>
<dbReference type="Pfam" id="PF00005">
    <property type="entry name" value="ABC_tran"/>
    <property type="match status" value="1"/>
</dbReference>
<evidence type="ECO:0000259" key="11">
    <source>
        <dbReference type="PROSITE" id="PS50893"/>
    </source>
</evidence>
<comment type="subcellular location">
    <subcellularLocation>
        <location evidence="1">Membrane</location>
        <topology evidence="1">Multi-pass membrane protein</topology>
    </subcellularLocation>
</comment>
<dbReference type="InterPro" id="IPR013525">
    <property type="entry name" value="ABC2_TM"/>
</dbReference>
<dbReference type="PROSITE" id="PS50893">
    <property type="entry name" value="ABC_TRANSPORTER_2"/>
    <property type="match status" value="1"/>
</dbReference>
<dbReference type="AlphaFoldDB" id="A0A0N5A1Q5"/>
<evidence type="ECO:0000256" key="10">
    <source>
        <dbReference type="SAM" id="Phobius"/>
    </source>
</evidence>
<proteinExistence type="inferred from homology"/>
<keyword evidence="4 10" id="KW-0812">Transmembrane</keyword>
<evidence type="ECO:0000256" key="6">
    <source>
        <dbReference type="ARBA" id="ARBA00022741"/>
    </source>
</evidence>
<keyword evidence="3" id="KW-0813">Transport</keyword>
<comment type="similarity">
    <text evidence="2">Belongs to the ABC transporter superfamily. ABCA family.</text>
</comment>
<dbReference type="GO" id="GO:0005524">
    <property type="term" value="F:ATP binding"/>
    <property type="evidence" value="ECO:0007669"/>
    <property type="project" value="UniProtKB-KW"/>
</dbReference>
<evidence type="ECO:0000256" key="5">
    <source>
        <dbReference type="ARBA" id="ARBA00022737"/>
    </source>
</evidence>
<feature type="transmembrane region" description="Helical" evidence="10">
    <location>
        <begin position="226"/>
        <end position="246"/>
    </location>
</feature>
<sequence>MIGGYQFFLKNNLSHNDKDKETEMNGYIDLKHFAPEFFNLTRINITYLKENQKYNLTNIHYSFDVLVKNYIDNFAVTRNGKIWFNNRYYISSTAFLNTLSNAFLRNSYEMNGDEFNTTGIYTIKHSMVGQKSQTRRDFDHMLTSGIVSLGVLFSITMMTAGNVKLLINERILLINDLIRCTGTGRVVYWLSYFTFDYIIFVIGTGIIIVLCYIFDADFLVYNWNCFSSVTTVLLLFGLNYILSIYITQHLYSEPVKGYISTGLSSFFLGAAFQVIYICIVSYSSYSTKFGVIERICLYLFALCPQFNVNLTIFKSLLYSFTMQKLSDSLENEDNLNINDIISQPSLYEWNQITVHIVMLSITFVIRIPLLYLVDRGWDAVPFLKKIRSIYLKCFFKNLLSSKDIIHPTVLKEKEIVEGIDLNDETSNYGVVCNNVSKFYGFNKLAVKDMSLCALKGECLGFLGTNGAGKSTTFSILTKTIQEDFGITKAFGTYGYCPQIHSLNMNITPKNQIKMYGLLRGISKKDIDIVVNWILEQMSLTEHADKLTTELSGGNKRKLSTGIAIIGNPNIIYLDEPTSGMDPKSQTFIWNVIDKLRELNKTIIMCSHSMDECEIVCQKICIMVDGKIKIIGSMQTLRNELGYQYKLRVKAKDNCKEKICKIIEEYLPTISNPLIQYNSITYMLKFEKNIYQEMLTTIEELKEKKLIIDHNYRPVNLDDIFSVVADGCEAQGR</sequence>
<keyword evidence="9 10" id="KW-0472">Membrane</keyword>
<feature type="transmembrane region" description="Helical" evidence="10">
    <location>
        <begin position="141"/>
        <end position="167"/>
    </location>
</feature>
<evidence type="ECO:0000256" key="1">
    <source>
        <dbReference type="ARBA" id="ARBA00004141"/>
    </source>
</evidence>
<keyword evidence="5" id="KW-0677">Repeat</keyword>
<dbReference type="SUPFAM" id="SSF52540">
    <property type="entry name" value="P-loop containing nucleoside triphosphate hydrolases"/>
    <property type="match status" value="1"/>
</dbReference>
<dbReference type="Gene3D" id="3.40.50.300">
    <property type="entry name" value="P-loop containing nucleotide triphosphate hydrolases"/>
    <property type="match status" value="1"/>
</dbReference>
<feature type="transmembrane region" description="Helical" evidence="10">
    <location>
        <begin position="266"/>
        <end position="285"/>
    </location>
</feature>
<dbReference type="PANTHER" id="PTHR19229">
    <property type="entry name" value="ATP-BINDING CASSETTE TRANSPORTER SUBFAMILY A ABCA"/>
    <property type="match status" value="1"/>
</dbReference>
<dbReference type="FunFam" id="3.40.50.300:FF:000335">
    <property type="entry name" value="ATP binding cassette subfamily A member 5"/>
    <property type="match status" value="1"/>
</dbReference>
<dbReference type="GO" id="GO:0005319">
    <property type="term" value="F:lipid transporter activity"/>
    <property type="evidence" value="ECO:0007669"/>
    <property type="project" value="TreeGrafter"/>
</dbReference>
<dbReference type="InterPro" id="IPR027417">
    <property type="entry name" value="P-loop_NTPase"/>
</dbReference>
<dbReference type="GO" id="GO:0140359">
    <property type="term" value="F:ABC-type transporter activity"/>
    <property type="evidence" value="ECO:0007669"/>
    <property type="project" value="InterPro"/>
</dbReference>
<evidence type="ECO:0000256" key="7">
    <source>
        <dbReference type="ARBA" id="ARBA00022840"/>
    </source>
</evidence>
<dbReference type="GO" id="GO:0016887">
    <property type="term" value="F:ATP hydrolysis activity"/>
    <property type="evidence" value="ECO:0007669"/>
    <property type="project" value="InterPro"/>
</dbReference>
<dbReference type="GO" id="GO:0016020">
    <property type="term" value="C:membrane"/>
    <property type="evidence" value="ECO:0007669"/>
    <property type="project" value="UniProtKB-SubCell"/>
</dbReference>
<evidence type="ECO:0000256" key="3">
    <source>
        <dbReference type="ARBA" id="ARBA00022448"/>
    </source>
</evidence>
<dbReference type="PANTHER" id="PTHR19229:SF36">
    <property type="entry name" value="ATP-BINDING CASSETTE SUB-FAMILY A MEMBER 2"/>
    <property type="match status" value="1"/>
</dbReference>
<dbReference type="InterPro" id="IPR026082">
    <property type="entry name" value="ABCA"/>
</dbReference>
<dbReference type="CDD" id="cd03263">
    <property type="entry name" value="ABC_subfamily_A"/>
    <property type="match status" value="1"/>
</dbReference>
<reference evidence="13" key="1">
    <citation type="submission" date="2017-02" db="UniProtKB">
        <authorList>
            <consortium name="WormBaseParasite"/>
        </authorList>
    </citation>
    <scope>IDENTIFICATION</scope>
</reference>
<evidence type="ECO:0000256" key="9">
    <source>
        <dbReference type="ARBA" id="ARBA00023136"/>
    </source>
</evidence>
<keyword evidence="12" id="KW-1185">Reference proteome</keyword>
<dbReference type="InterPro" id="IPR003439">
    <property type="entry name" value="ABC_transporter-like_ATP-bd"/>
</dbReference>
<dbReference type="Pfam" id="PF12698">
    <property type="entry name" value="ABC2_membrane_3"/>
    <property type="match status" value="1"/>
</dbReference>
<evidence type="ECO:0000313" key="13">
    <source>
        <dbReference type="WBParaSite" id="PTRK_0001555400.1"/>
    </source>
</evidence>
<feature type="domain" description="ABC transporter" evidence="11">
    <location>
        <begin position="430"/>
        <end position="649"/>
    </location>
</feature>
<dbReference type="Proteomes" id="UP000038045">
    <property type="component" value="Unplaced"/>
</dbReference>
<evidence type="ECO:0000256" key="2">
    <source>
        <dbReference type="ARBA" id="ARBA00008869"/>
    </source>
</evidence>
<dbReference type="STRING" id="131310.A0A0N5A1Q5"/>
<name>A0A0N5A1Q5_PARTI</name>
<keyword evidence="8 10" id="KW-1133">Transmembrane helix</keyword>
<accession>A0A0N5A1Q5</accession>
<evidence type="ECO:0000313" key="12">
    <source>
        <dbReference type="Proteomes" id="UP000038045"/>
    </source>
</evidence>